<organism evidence="2 3">
    <name type="scientific">Trypanosoma conorhini</name>
    <dbReference type="NCBI Taxonomy" id="83891"/>
    <lineage>
        <taxon>Eukaryota</taxon>
        <taxon>Discoba</taxon>
        <taxon>Euglenozoa</taxon>
        <taxon>Kinetoplastea</taxon>
        <taxon>Metakinetoplastina</taxon>
        <taxon>Trypanosomatida</taxon>
        <taxon>Trypanosomatidae</taxon>
        <taxon>Trypanosoma</taxon>
    </lineage>
</organism>
<keyword evidence="1" id="KW-0175">Coiled coil</keyword>
<dbReference type="GeneID" id="40315746"/>
<proteinExistence type="predicted"/>
<dbReference type="AlphaFoldDB" id="A0A3R7PVA4"/>
<dbReference type="EMBL" id="MKKU01000076">
    <property type="protein sequence ID" value="RNF25698.1"/>
    <property type="molecule type" value="Genomic_DNA"/>
</dbReference>
<evidence type="ECO:0000313" key="3">
    <source>
        <dbReference type="Proteomes" id="UP000284403"/>
    </source>
</evidence>
<feature type="coiled-coil region" evidence="1">
    <location>
        <begin position="17"/>
        <end position="65"/>
    </location>
</feature>
<protein>
    <submittedName>
        <fullName evidence="2">Uncharacterized protein</fullName>
    </submittedName>
</protein>
<dbReference type="RefSeq" id="XP_029230904.1">
    <property type="nucleotide sequence ID" value="XM_029369070.1"/>
</dbReference>
<dbReference type="Proteomes" id="UP000284403">
    <property type="component" value="Unassembled WGS sequence"/>
</dbReference>
<name>A0A3R7PVA4_9TRYP</name>
<evidence type="ECO:0000256" key="1">
    <source>
        <dbReference type="SAM" id="Coils"/>
    </source>
</evidence>
<evidence type="ECO:0000313" key="2">
    <source>
        <dbReference type="EMBL" id="RNF25698.1"/>
    </source>
</evidence>
<gene>
    <name evidence="2" type="ORF">Tco025E_02135</name>
</gene>
<dbReference type="OrthoDB" id="10673814at2759"/>
<sequence>MGGGDGAALREPLARLVERHKSQLERLSAERATLVEAWQTAQHDVSRLRRELHAREENHARETEEMGRRISDLRAMVQRKLEADARAEQQMEEIQLVMDQHLAEMCKHATEEAAVARHLGELRRLLRTKTSVQRSTRMRF</sequence>
<accession>A0A3R7PVA4</accession>
<comment type="caution">
    <text evidence="2">The sequence shown here is derived from an EMBL/GenBank/DDBJ whole genome shotgun (WGS) entry which is preliminary data.</text>
</comment>
<keyword evidence="3" id="KW-1185">Reference proteome</keyword>
<reference evidence="2 3" key="1">
    <citation type="journal article" date="2018" name="BMC Genomics">
        <title>Genomic comparison of Trypanosoma conorhini and Trypanosoma rangeli to Trypanosoma cruzi strains of high and low virulence.</title>
        <authorList>
            <person name="Bradwell K.R."/>
            <person name="Koparde V.N."/>
            <person name="Matveyev A.V."/>
            <person name="Serrano M.G."/>
            <person name="Alves J.M."/>
            <person name="Parikh H."/>
            <person name="Huang B."/>
            <person name="Lee V."/>
            <person name="Espinosa-Alvarez O."/>
            <person name="Ortiz P.A."/>
            <person name="Costa-Martins A.G."/>
            <person name="Teixeira M.M."/>
            <person name="Buck G.A."/>
        </authorList>
    </citation>
    <scope>NUCLEOTIDE SEQUENCE [LARGE SCALE GENOMIC DNA]</scope>
    <source>
        <strain evidence="2 3">025E</strain>
    </source>
</reference>